<accession>A0A2P8VHR6</accession>
<evidence type="ECO:0000313" key="4">
    <source>
        <dbReference type="EMBL" id="PSN07103.1"/>
    </source>
</evidence>
<protein>
    <recommendedName>
        <fullName evidence="3">YdgH/BhsA/McbA-like domain-containing protein</fullName>
    </recommendedName>
</protein>
<feature type="chain" id="PRO_5015189691" description="YdgH/BhsA/McbA-like domain-containing protein" evidence="2">
    <location>
        <begin position="23"/>
        <end position="89"/>
    </location>
</feature>
<dbReference type="InterPro" id="IPR036275">
    <property type="entry name" value="YdgH-like_sf"/>
</dbReference>
<evidence type="ECO:0000256" key="1">
    <source>
        <dbReference type="ARBA" id="ARBA00022729"/>
    </source>
</evidence>
<dbReference type="SUPFAM" id="SSF159871">
    <property type="entry name" value="YdgH-like"/>
    <property type="match status" value="1"/>
</dbReference>
<evidence type="ECO:0000256" key="2">
    <source>
        <dbReference type="SAM" id="SignalP"/>
    </source>
</evidence>
<dbReference type="Gene3D" id="3.30.1660.10">
    <property type="entry name" value="Flavin-binding protein dodecin"/>
    <property type="match status" value="1"/>
</dbReference>
<comment type="caution">
    <text evidence="4">The sequence shown here is derived from an EMBL/GenBank/DDBJ whole genome shotgun (WGS) entry which is preliminary data.</text>
</comment>
<keyword evidence="5" id="KW-1185">Reference proteome</keyword>
<gene>
    <name evidence="4" type="ORF">C7G83_12620</name>
</gene>
<evidence type="ECO:0000259" key="3">
    <source>
        <dbReference type="Pfam" id="PF07338"/>
    </source>
</evidence>
<reference evidence="4 5" key="1">
    <citation type="submission" date="2018-03" db="EMBL/GenBank/DDBJ databases">
        <title>Draft genome sequence of the first documented clinical Siccibacter turicensis isolate in Austria.</title>
        <authorList>
            <person name="Lepuschitz S."/>
            <person name="Pekard-Amenitsch S."/>
            <person name="Haunold R."/>
            <person name="Schill S."/>
            <person name="Mach R."/>
            <person name="Allerberger F."/>
            <person name="Ruppitsch W."/>
            <person name="Forsythe S.J."/>
        </authorList>
    </citation>
    <scope>NUCLEOTIDE SEQUENCE [LARGE SCALE GENOMIC DNA]</scope>
    <source>
        <strain evidence="4 5">6100069499-17</strain>
    </source>
</reference>
<name>A0A2P8VHR6_9ENTR</name>
<dbReference type="OrthoDB" id="6520115at2"/>
<feature type="signal peptide" evidence="2">
    <location>
        <begin position="1"/>
        <end position="22"/>
    </location>
</feature>
<dbReference type="EMBL" id="PYEP01000005">
    <property type="protein sequence ID" value="PSN07103.1"/>
    <property type="molecule type" value="Genomic_DNA"/>
</dbReference>
<dbReference type="Pfam" id="PF07338">
    <property type="entry name" value="YdgH_BhsA-like"/>
    <property type="match status" value="1"/>
</dbReference>
<dbReference type="InterPro" id="IPR010854">
    <property type="entry name" value="YdgH/BhsA/McbA-like_dom"/>
</dbReference>
<dbReference type="InterPro" id="IPR051096">
    <property type="entry name" value="BhsA/McbA_stress_biofilm_assoc"/>
</dbReference>
<organism evidence="4 5">
    <name type="scientific">Siccibacter turicensis</name>
    <dbReference type="NCBI Taxonomy" id="357233"/>
    <lineage>
        <taxon>Bacteria</taxon>
        <taxon>Pseudomonadati</taxon>
        <taxon>Pseudomonadota</taxon>
        <taxon>Gammaproteobacteria</taxon>
        <taxon>Enterobacterales</taxon>
        <taxon>Enterobacteriaceae</taxon>
        <taxon>Siccibacter</taxon>
    </lineage>
</organism>
<dbReference type="RefSeq" id="WP_106877515.1">
    <property type="nucleotide sequence ID" value="NZ_JAXCWX010000006.1"/>
</dbReference>
<keyword evidence="1 2" id="KW-0732">Signal</keyword>
<dbReference type="InterPro" id="IPR025543">
    <property type="entry name" value="Dodecin-like"/>
</dbReference>
<dbReference type="PANTHER" id="PTHR34156">
    <property type="entry name" value="OUTER MEMBRANE PROTEIN-RELATED-RELATED"/>
    <property type="match status" value="1"/>
</dbReference>
<evidence type="ECO:0000313" key="5">
    <source>
        <dbReference type="Proteomes" id="UP000240212"/>
    </source>
</evidence>
<sequence length="89" mass="9294">MKRVTGIVAALIIGSLSAGAYAAEELQKDKVAGMNLTKVGDISIDQGSAPMDAKEALSKKADEIGGKYFVVTSGQKHGDKIHATAEVYK</sequence>
<dbReference type="Proteomes" id="UP000240212">
    <property type="component" value="Unassembled WGS sequence"/>
</dbReference>
<dbReference type="STRING" id="1388748.GCA_000463155_03869"/>
<feature type="domain" description="YdgH/BhsA/McbA-like" evidence="3">
    <location>
        <begin position="36"/>
        <end position="89"/>
    </location>
</feature>
<proteinExistence type="predicted"/>
<dbReference type="AlphaFoldDB" id="A0A2P8VHR6"/>